<dbReference type="InterPro" id="IPR035948">
    <property type="entry name" value="YwqG-like_sf"/>
</dbReference>
<proteinExistence type="predicted"/>
<dbReference type="OrthoDB" id="5351532at2"/>
<protein>
    <recommendedName>
        <fullName evidence="3">DUF1963 domain-containing protein</fullName>
    </recommendedName>
</protein>
<dbReference type="InterPro" id="IPR015315">
    <property type="entry name" value="DUF1963"/>
</dbReference>
<dbReference type="Gene3D" id="2.30.320.10">
    <property type="entry name" value="YwqG-like"/>
    <property type="match status" value="1"/>
</dbReference>
<keyword evidence="2" id="KW-1185">Reference proteome</keyword>
<name>A0A2V4NZI6_9ACTN</name>
<dbReference type="Proteomes" id="UP000248039">
    <property type="component" value="Unassembled WGS sequence"/>
</dbReference>
<reference evidence="1 2" key="1">
    <citation type="submission" date="2018-03" db="EMBL/GenBank/DDBJ databases">
        <title>Bioinformatic expansion and discovery of thiopeptide antibiotics.</title>
        <authorList>
            <person name="Schwalen C.J."/>
            <person name="Hudson G.A."/>
            <person name="Mitchell D.A."/>
        </authorList>
    </citation>
    <scope>NUCLEOTIDE SEQUENCE [LARGE SCALE GENOMIC DNA]</scope>
    <source>
        <strain evidence="1 2">ATCC 21389</strain>
    </source>
</reference>
<evidence type="ECO:0008006" key="3">
    <source>
        <dbReference type="Google" id="ProtNLM"/>
    </source>
</evidence>
<organism evidence="1 2">
    <name type="scientific">Streptomyces tateyamensis</name>
    <dbReference type="NCBI Taxonomy" id="565073"/>
    <lineage>
        <taxon>Bacteria</taxon>
        <taxon>Bacillati</taxon>
        <taxon>Actinomycetota</taxon>
        <taxon>Actinomycetes</taxon>
        <taxon>Kitasatosporales</taxon>
        <taxon>Streptomycetaceae</taxon>
        <taxon>Streptomyces</taxon>
    </lineage>
</organism>
<comment type="caution">
    <text evidence="1">The sequence shown here is derived from an EMBL/GenBank/DDBJ whole genome shotgun (WGS) entry which is preliminary data.</text>
</comment>
<accession>A0A2V4NZI6</accession>
<dbReference type="Pfam" id="PF09234">
    <property type="entry name" value="DUF1963"/>
    <property type="match status" value="1"/>
</dbReference>
<gene>
    <name evidence="1" type="ORF">C7C46_26945</name>
</gene>
<evidence type="ECO:0000313" key="2">
    <source>
        <dbReference type="Proteomes" id="UP000248039"/>
    </source>
</evidence>
<sequence>MIDAESAAEDALLTRTGGVPLAPAGTVWPRCATCSGPMQFLAQILLEDLDRQVGQGTQQRRGVLVVFMCQNDPGMCDEWSPTAGGNRALLFPTDGVQPMTLPELGEDDRETILLGAVHAAAFEAVADTDYDQAGKAWAEQAGRSRLEILGQVGGAPSWVQYDETPACPSCAQAMPLIAQLEEGPDHSTAMNFGGCGSAYAFACEPCEQAAFLWQC</sequence>
<evidence type="ECO:0000313" key="1">
    <source>
        <dbReference type="EMBL" id="PYC71025.1"/>
    </source>
</evidence>
<dbReference type="SUPFAM" id="SSF103032">
    <property type="entry name" value="Hypothetical protein YwqG"/>
    <property type="match status" value="1"/>
</dbReference>
<dbReference type="EMBL" id="PYBW01000113">
    <property type="protein sequence ID" value="PYC71025.1"/>
    <property type="molecule type" value="Genomic_DNA"/>
</dbReference>
<dbReference type="AlphaFoldDB" id="A0A2V4NZI6"/>